<evidence type="ECO:0000256" key="1">
    <source>
        <dbReference type="ARBA" id="ARBA00022679"/>
    </source>
</evidence>
<sequence length="175" mass="19706">MTEVNPADKYVRLATPADYAAVDELVDAAYRNDYGDMDTSWDAYRTAAKRAAYPLDIWVVCRAASDEVIGTISSRKFGQRAVYEETPAGDMDLRLLATSPRARREGIGQLLLEHVTAAAKAQGFSRIMLKTDIAWEGAQRLYHRLGWQRFPERDGIWDSGERSEVDTVISFAREL</sequence>
<organism evidence="4 5">
    <name type="scientific">Canibacter oris</name>
    <dbReference type="NCBI Taxonomy" id="1365628"/>
    <lineage>
        <taxon>Bacteria</taxon>
        <taxon>Bacillati</taxon>
        <taxon>Actinomycetota</taxon>
        <taxon>Actinomycetes</taxon>
        <taxon>Micrococcales</taxon>
        <taxon>Microbacteriaceae</taxon>
        <taxon>Canibacter</taxon>
    </lineage>
</organism>
<proteinExistence type="predicted"/>
<dbReference type="GO" id="GO:0016747">
    <property type="term" value="F:acyltransferase activity, transferring groups other than amino-acyl groups"/>
    <property type="evidence" value="ECO:0007669"/>
    <property type="project" value="InterPro"/>
</dbReference>
<dbReference type="AlphaFoldDB" id="A0A840DJ57"/>
<keyword evidence="5" id="KW-1185">Reference proteome</keyword>
<evidence type="ECO:0000313" key="4">
    <source>
        <dbReference type="EMBL" id="MBB4071785.1"/>
    </source>
</evidence>
<dbReference type="Gene3D" id="3.40.630.30">
    <property type="match status" value="1"/>
</dbReference>
<dbReference type="PROSITE" id="PS51186">
    <property type="entry name" value="GNAT"/>
    <property type="match status" value="1"/>
</dbReference>
<dbReference type="EMBL" id="JACIFD010000010">
    <property type="protein sequence ID" value="MBB4071785.1"/>
    <property type="molecule type" value="Genomic_DNA"/>
</dbReference>
<comment type="caution">
    <text evidence="4">The sequence shown here is derived from an EMBL/GenBank/DDBJ whole genome shotgun (WGS) entry which is preliminary data.</text>
</comment>
<dbReference type="InterPro" id="IPR000182">
    <property type="entry name" value="GNAT_dom"/>
</dbReference>
<keyword evidence="2" id="KW-0012">Acyltransferase</keyword>
<reference evidence="4" key="1">
    <citation type="submission" date="2020-08" db="EMBL/GenBank/DDBJ databases">
        <title>Sequencing the genomes of 1000 actinobacteria strains.</title>
        <authorList>
            <person name="Klenk H.-P."/>
        </authorList>
    </citation>
    <scope>NUCLEOTIDE SEQUENCE [LARGE SCALE GENOMIC DNA]</scope>
    <source>
        <strain evidence="4">DSM 27064</strain>
    </source>
</reference>
<dbReference type="Proteomes" id="UP000571183">
    <property type="component" value="Unassembled WGS sequence"/>
</dbReference>
<dbReference type="SUPFAM" id="SSF55729">
    <property type="entry name" value="Acyl-CoA N-acyltransferases (Nat)"/>
    <property type="match status" value="1"/>
</dbReference>
<name>A0A840DJ57_9MICO</name>
<dbReference type="RefSeq" id="WP_183304777.1">
    <property type="nucleotide sequence ID" value="NZ_JACIFD010000010.1"/>
</dbReference>
<evidence type="ECO:0000259" key="3">
    <source>
        <dbReference type="PROSITE" id="PS51186"/>
    </source>
</evidence>
<dbReference type="CDD" id="cd04301">
    <property type="entry name" value="NAT_SF"/>
    <property type="match status" value="1"/>
</dbReference>
<dbReference type="Pfam" id="PF00583">
    <property type="entry name" value="Acetyltransf_1"/>
    <property type="match status" value="1"/>
</dbReference>
<dbReference type="InterPro" id="IPR050832">
    <property type="entry name" value="Bact_Acetyltransf"/>
</dbReference>
<dbReference type="PANTHER" id="PTHR43877">
    <property type="entry name" value="AMINOALKYLPHOSPHONATE N-ACETYLTRANSFERASE-RELATED-RELATED"/>
    <property type="match status" value="1"/>
</dbReference>
<accession>A0A840DJ57</accession>
<feature type="domain" description="N-acetyltransferase" evidence="3">
    <location>
        <begin position="9"/>
        <end position="174"/>
    </location>
</feature>
<evidence type="ECO:0000313" key="5">
    <source>
        <dbReference type="Proteomes" id="UP000571183"/>
    </source>
</evidence>
<keyword evidence="1 4" id="KW-0808">Transferase</keyword>
<evidence type="ECO:0000256" key="2">
    <source>
        <dbReference type="ARBA" id="ARBA00023315"/>
    </source>
</evidence>
<dbReference type="InterPro" id="IPR016181">
    <property type="entry name" value="Acyl_CoA_acyltransferase"/>
</dbReference>
<protein>
    <submittedName>
        <fullName evidence="4">GNAT superfamily N-acetyltransferase</fullName>
    </submittedName>
</protein>
<gene>
    <name evidence="4" type="ORF">F5897_001104</name>
</gene>